<protein>
    <recommendedName>
        <fullName evidence="3">Acidic fibroblast growth factor intracellular-binding protein</fullName>
    </recommendedName>
</protein>
<evidence type="ECO:0008006" key="3">
    <source>
        <dbReference type="Google" id="ProtNLM"/>
    </source>
</evidence>
<gene>
    <name evidence="1" type="ORF">NP493_110g01043</name>
</gene>
<dbReference type="EMBL" id="JAODUO010000116">
    <property type="protein sequence ID" value="KAK2189018.1"/>
    <property type="molecule type" value="Genomic_DNA"/>
</dbReference>
<proteinExistence type="predicted"/>
<evidence type="ECO:0000313" key="1">
    <source>
        <dbReference type="EMBL" id="KAK2189018.1"/>
    </source>
</evidence>
<dbReference type="Proteomes" id="UP001209878">
    <property type="component" value="Unassembled WGS sequence"/>
</dbReference>
<keyword evidence="2" id="KW-1185">Reference proteome</keyword>
<reference evidence="1" key="1">
    <citation type="journal article" date="2023" name="Mol. Biol. Evol.">
        <title>Third-Generation Sequencing Reveals the Adaptive Role of the Epigenome in Three Deep-Sea Polychaetes.</title>
        <authorList>
            <person name="Perez M."/>
            <person name="Aroh O."/>
            <person name="Sun Y."/>
            <person name="Lan Y."/>
            <person name="Juniper S.K."/>
            <person name="Young C.R."/>
            <person name="Angers B."/>
            <person name="Qian P.Y."/>
        </authorList>
    </citation>
    <scope>NUCLEOTIDE SEQUENCE</scope>
    <source>
        <strain evidence="1">R07B-5</strain>
    </source>
</reference>
<dbReference type="AlphaFoldDB" id="A0AAD9UGV2"/>
<dbReference type="InterPro" id="IPR008614">
    <property type="entry name" value="FIBP"/>
</dbReference>
<name>A0AAD9UGV2_RIDPI</name>
<evidence type="ECO:0000313" key="2">
    <source>
        <dbReference type="Proteomes" id="UP001209878"/>
    </source>
</evidence>
<accession>A0AAD9UGV2</accession>
<organism evidence="1 2">
    <name type="scientific">Ridgeia piscesae</name>
    <name type="common">Tubeworm</name>
    <dbReference type="NCBI Taxonomy" id="27915"/>
    <lineage>
        <taxon>Eukaryota</taxon>
        <taxon>Metazoa</taxon>
        <taxon>Spiralia</taxon>
        <taxon>Lophotrochozoa</taxon>
        <taxon>Annelida</taxon>
        <taxon>Polychaeta</taxon>
        <taxon>Sedentaria</taxon>
        <taxon>Canalipalpata</taxon>
        <taxon>Sabellida</taxon>
        <taxon>Siboglinidae</taxon>
        <taxon>Ridgeia</taxon>
    </lineage>
</organism>
<dbReference type="PANTHER" id="PTHR13223:SF2">
    <property type="entry name" value="ACIDIC FIBROBLAST GROWTH FACTOR INTRACELLULAR-BINDING PROTEIN"/>
    <property type="match status" value="1"/>
</dbReference>
<comment type="caution">
    <text evidence="1">The sequence shown here is derived from an EMBL/GenBank/DDBJ whole genome shotgun (WGS) entry which is preliminary data.</text>
</comment>
<dbReference type="Pfam" id="PF05427">
    <property type="entry name" value="FIBP"/>
    <property type="match status" value="1"/>
</dbReference>
<dbReference type="GO" id="GO:0005634">
    <property type="term" value="C:nucleus"/>
    <property type="evidence" value="ECO:0007669"/>
    <property type="project" value="TreeGrafter"/>
</dbReference>
<dbReference type="PANTHER" id="PTHR13223">
    <property type="entry name" value="ACIDIC FIBROBLAST GROWTH FACTOR INTRACELLULAR BINDING PROTEIN"/>
    <property type="match status" value="1"/>
</dbReference>
<sequence length="363" mass="42134">MDHVDIFVGNNTMVNPELYKLWLNGYTAPEAAQVQQKRGILHEYGATYEMLLSDTLDHFRTFFMLERFLKNPPSMGEQLVFQIAATTQRSLIHEYYQFDATVIREILSKKLSSRFRNALDDVSDRTRVSLRSCRRQFDNVKRVFKTVEEMPGSLVDNITSYFLLSTQLAQQYAAIVFIVNNRFEIGKKKLAYLTFGDLVHCANEMIATWSNSAKDSKDHEDVEVDLNRDFLHDLRDVKVLADKEILDEHKFIVMRRLQGKLTPVAMADLDNNFKSLSKALVNIACGLNHSKELRDFFLDLVEKVIEPCRQAGWSSREIHTFLFVYKDTSTALEVFSRHGPALRMVWDRYMNTTVSCLMKIYHT</sequence>